<dbReference type="PANTHER" id="PTHR19303:SF74">
    <property type="entry name" value="POGO TRANSPOSABLE ELEMENT WITH KRAB DOMAIN"/>
    <property type="match status" value="1"/>
</dbReference>
<name>A0ABR1SR85_9PEZI</name>
<dbReference type="InterPro" id="IPR009057">
    <property type="entry name" value="Homeodomain-like_sf"/>
</dbReference>
<dbReference type="Pfam" id="PF03184">
    <property type="entry name" value="DDE_1"/>
    <property type="match status" value="1"/>
</dbReference>
<comment type="caution">
    <text evidence="5">The sequence shown here is derived from an EMBL/GenBank/DDBJ whole genome shotgun (WGS) entry which is preliminary data.</text>
</comment>
<dbReference type="Proteomes" id="UP001480595">
    <property type="component" value="Unassembled WGS sequence"/>
</dbReference>
<dbReference type="InterPro" id="IPR050863">
    <property type="entry name" value="CenT-Element_Derived"/>
</dbReference>
<feature type="region of interest" description="Disordered" evidence="3">
    <location>
        <begin position="314"/>
        <end position="354"/>
    </location>
</feature>
<evidence type="ECO:0000256" key="1">
    <source>
        <dbReference type="PROSITE-ProRule" id="PRU00320"/>
    </source>
</evidence>
<gene>
    <name evidence="5" type="ORF">PG994_015335</name>
</gene>
<evidence type="ECO:0000313" key="5">
    <source>
        <dbReference type="EMBL" id="KAK8036838.1"/>
    </source>
</evidence>
<dbReference type="Gene3D" id="1.10.10.60">
    <property type="entry name" value="Homeodomain-like"/>
    <property type="match status" value="1"/>
</dbReference>
<feature type="domain" description="HTH psq-type" evidence="4">
    <location>
        <begin position="1"/>
        <end position="49"/>
    </location>
</feature>
<feature type="compositionally biased region" description="Acidic residues" evidence="3">
    <location>
        <begin position="439"/>
        <end position="452"/>
    </location>
</feature>
<evidence type="ECO:0000259" key="4">
    <source>
        <dbReference type="PROSITE" id="PS50960"/>
    </source>
</evidence>
<feature type="coiled-coil region" evidence="2">
    <location>
        <begin position="372"/>
        <end position="399"/>
    </location>
</feature>
<keyword evidence="2" id="KW-0175">Coiled coil</keyword>
<organism evidence="5 6">
    <name type="scientific">Apiospora phragmitis</name>
    <dbReference type="NCBI Taxonomy" id="2905665"/>
    <lineage>
        <taxon>Eukaryota</taxon>
        <taxon>Fungi</taxon>
        <taxon>Dikarya</taxon>
        <taxon>Ascomycota</taxon>
        <taxon>Pezizomycotina</taxon>
        <taxon>Sordariomycetes</taxon>
        <taxon>Xylariomycetidae</taxon>
        <taxon>Amphisphaeriales</taxon>
        <taxon>Apiosporaceae</taxon>
        <taxon>Apiospora</taxon>
    </lineage>
</organism>
<dbReference type="PROSITE" id="PS50960">
    <property type="entry name" value="HTH_PSQ"/>
    <property type="match status" value="1"/>
</dbReference>
<accession>A0ABR1SR85</accession>
<feature type="compositionally biased region" description="Basic and acidic residues" evidence="3">
    <location>
        <begin position="342"/>
        <end position="351"/>
    </location>
</feature>
<feature type="region of interest" description="Disordered" evidence="3">
    <location>
        <begin position="419"/>
        <end position="470"/>
    </location>
</feature>
<keyword evidence="1" id="KW-0539">Nucleus</keyword>
<sequence>MPPHSYTEDELVDAIFDVTDNGLSLSKSAQKHGIPKQTLSDRMKGKGSREEFEWILGQDSLGYAPSHSQIRAYVVSILSRNGEDLEQHPLGNTVNVDKGGIMAGFGLDRLVVGSSDLKQKALLKGAQTRAWTSFMGAVTADGRALKPGIIFKGKDLQKQWFVEQFRSIVDWYYITSPNGWTDHHIAIEWLKQVYLPQTKPADEGEGRLIILDSHESHTQDEWMAICFLNNVYCCYLPEHTSHGLQPLDNGPFNALKAAYRRELQKLAMLTDSAPVDKVNFIRAYSAARSAILTEKNIKSGWRVTGNWPISRTKALSHPEIQPDQIERPLTEEDLDAAPDSPRTPKSDRQIRDLGIGKSPLTRRLFVKVATSYENQQAEIAVKDTTISRLEEELARAKRERTRRAIPNPNKRFIELAEALGAPEQEEPPRRRRRAREVTVVEEDEDDEDEEIEPPQIMTRSGRMVERRQLS</sequence>
<dbReference type="InterPro" id="IPR007889">
    <property type="entry name" value="HTH_Psq"/>
</dbReference>
<dbReference type="Pfam" id="PF05225">
    <property type="entry name" value="HTH_psq"/>
    <property type="match status" value="1"/>
</dbReference>
<comment type="subcellular location">
    <subcellularLocation>
        <location evidence="1">Nucleus</location>
    </subcellularLocation>
</comment>
<dbReference type="InterPro" id="IPR004875">
    <property type="entry name" value="DDE_SF_endonuclease_dom"/>
</dbReference>
<dbReference type="PANTHER" id="PTHR19303">
    <property type="entry name" value="TRANSPOSON"/>
    <property type="match status" value="1"/>
</dbReference>
<dbReference type="SUPFAM" id="SSF46689">
    <property type="entry name" value="Homeodomain-like"/>
    <property type="match status" value="1"/>
</dbReference>
<feature type="DNA-binding region" description="H-T-H motif" evidence="1">
    <location>
        <begin position="25"/>
        <end position="45"/>
    </location>
</feature>
<proteinExistence type="predicted"/>
<protein>
    <submittedName>
        <fullName evidence="5">Transposase</fullName>
    </submittedName>
</protein>
<dbReference type="RefSeq" id="XP_066707656.1">
    <property type="nucleotide sequence ID" value="XM_066866742.1"/>
</dbReference>
<dbReference type="EMBL" id="JAQQWL010000018">
    <property type="protein sequence ID" value="KAK8036838.1"/>
    <property type="molecule type" value="Genomic_DNA"/>
</dbReference>
<keyword evidence="6" id="KW-1185">Reference proteome</keyword>
<keyword evidence="1" id="KW-0238">DNA-binding</keyword>
<evidence type="ECO:0000313" key="6">
    <source>
        <dbReference type="Proteomes" id="UP001480595"/>
    </source>
</evidence>
<evidence type="ECO:0000256" key="3">
    <source>
        <dbReference type="SAM" id="MobiDB-lite"/>
    </source>
</evidence>
<reference evidence="5 6" key="1">
    <citation type="submission" date="2023-01" db="EMBL/GenBank/DDBJ databases">
        <title>Analysis of 21 Apiospora genomes using comparative genomics revels a genus with tremendous synthesis potential of carbohydrate active enzymes and secondary metabolites.</title>
        <authorList>
            <person name="Sorensen T."/>
        </authorList>
    </citation>
    <scope>NUCLEOTIDE SEQUENCE [LARGE SCALE GENOMIC DNA]</scope>
    <source>
        <strain evidence="5 6">CBS 135458</strain>
    </source>
</reference>
<dbReference type="GeneID" id="92099807"/>
<evidence type="ECO:0000256" key="2">
    <source>
        <dbReference type="SAM" id="Coils"/>
    </source>
</evidence>